<keyword evidence="4 6" id="KW-1133">Transmembrane helix</keyword>
<keyword evidence="3 6" id="KW-0812">Transmembrane</keyword>
<dbReference type="CDD" id="cd15904">
    <property type="entry name" value="TSPO_MBR"/>
    <property type="match status" value="1"/>
</dbReference>
<keyword evidence="8" id="KW-1185">Reference proteome</keyword>
<feature type="transmembrane region" description="Helical" evidence="6">
    <location>
        <begin position="146"/>
        <end position="169"/>
    </location>
</feature>
<reference evidence="7" key="1">
    <citation type="submission" date="2021-02" db="EMBL/GenBank/DDBJ databases">
        <title>Skermanella TT6 skin isolate.</title>
        <authorList>
            <person name="Lee K."/>
            <person name="Ganzorig M."/>
        </authorList>
    </citation>
    <scope>NUCLEOTIDE SEQUENCE</scope>
    <source>
        <strain evidence="7">TT6</strain>
    </source>
</reference>
<evidence type="ECO:0000256" key="6">
    <source>
        <dbReference type="SAM" id="Phobius"/>
    </source>
</evidence>
<dbReference type="InterPro" id="IPR004307">
    <property type="entry name" value="TspO_MBR"/>
</dbReference>
<dbReference type="PIRSF" id="PIRSF005859">
    <property type="entry name" value="PBR"/>
    <property type="match status" value="1"/>
</dbReference>
<dbReference type="InterPro" id="IPR038330">
    <property type="entry name" value="TspO/MBR-related_sf"/>
</dbReference>
<comment type="similarity">
    <text evidence="2">Belongs to the TspO/BZRP family.</text>
</comment>
<evidence type="ECO:0000256" key="1">
    <source>
        <dbReference type="ARBA" id="ARBA00004141"/>
    </source>
</evidence>
<sequence length="171" mass="18609">MTQSTIAAPGRAGSRGRSLIGLAAFVILVDVASATASSVTLPQIDGWYAGLEKPWFNPPDWLFGPVWTVLYGMMAVAGWLVWRDRGLAGARGPLLLFGLQLGLNILWSLIFFGMQQPGLAFAEISALWIAVAATMVAFWRVRPLAGWLFVPYLLWVSYAAVLNASVWLLNA</sequence>
<accession>A0ABX7BGT7</accession>
<gene>
    <name evidence="7" type="ORF">IGS68_04165</name>
</gene>
<dbReference type="Pfam" id="PF03073">
    <property type="entry name" value="TspO_MBR"/>
    <property type="match status" value="1"/>
</dbReference>
<dbReference type="EMBL" id="CP067420">
    <property type="protein sequence ID" value="QQP92296.1"/>
    <property type="molecule type" value="Genomic_DNA"/>
</dbReference>
<feature type="transmembrane region" description="Helical" evidence="6">
    <location>
        <begin position="94"/>
        <end position="114"/>
    </location>
</feature>
<evidence type="ECO:0000313" key="7">
    <source>
        <dbReference type="EMBL" id="QQP92296.1"/>
    </source>
</evidence>
<feature type="transmembrane region" description="Helical" evidence="6">
    <location>
        <begin position="62"/>
        <end position="82"/>
    </location>
</feature>
<evidence type="ECO:0000256" key="4">
    <source>
        <dbReference type="ARBA" id="ARBA00022989"/>
    </source>
</evidence>
<organism evidence="7 8">
    <name type="scientific">Skermanella cutis</name>
    <dbReference type="NCBI Taxonomy" id="2775420"/>
    <lineage>
        <taxon>Bacteria</taxon>
        <taxon>Pseudomonadati</taxon>
        <taxon>Pseudomonadota</taxon>
        <taxon>Alphaproteobacteria</taxon>
        <taxon>Rhodospirillales</taxon>
        <taxon>Azospirillaceae</taxon>
        <taxon>Skermanella</taxon>
    </lineage>
</organism>
<dbReference type="Gene3D" id="1.20.1260.100">
    <property type="entry name" value="TspO/MBR protein"/>
    <property type="match status" value="1"/>
</dbReference>
<dbReference type="PANTHER" id="PTHR10057:SF0">
    <property type="entry name" value="TRANSLOCATOR PROTEIN"/>
    <property type="match status" value="1"/>
</dbReference>
<evidence type="ECO:0000313" key="8">
    <source>
        <dbReference type="Proteomes" id="UP000595197"/>
    </source>
</evidence>
<evidence type="ECO:0000256" key="3">
    <source>
        <dbReference type="ARBA" id="ARBA00022692"/>
    </source>
</evidence>
<comment type="subcellular location">
    <subcellularLocation>
        <location evidence="1">Membrane</location>
        <topology evidence="1">Multi-pass membrane protein</topology>
    </subcellularLocation>
</comment>
<feature type="transmembrane region" description="Helical" evidence="6">
    <location>
        <begin position="120"/>
        <end position="139"/>
    </location>
</feature>
<evidence type="ECO:0000256" key="5">
    <source>
        <dbReference type="ARBA" id="ARBA00023136"/>
    </source>
</evidence>
<dbReference type="Proteomes" id="UP000595197">
    <property type="component" value="Chromosome"/>
</dbReference>
<protein>
    <submittedName>
        <fullName evidence="7">Tryptophan-rich sensory protein</fullName>
    </submittedName>
</protein>
<proteinExistence type="inferred from homology"/>
<evidence type="ECO:0000256" key="2">
    <source>
        <dbReference type="ARBA" id="ARBA00007524"/>
    </source>
</evidence>
<keyword evidence="5 6" id="KW-0472">Membrane</keyword>
<name>A0ABX7BGT7_9PROT</name>
<dbReference type="PANTHER" id="PTHR10057">
    <property type="entry name" value="PERIPHERAL-TYPE BENZODIAZEPINE RECEPTOR"/>
    <property type="match status" value="1"/>
</dbReference>